<name>A0A328Q263_9EURY</name>
<evidence type="ECO:0000313" key="1">
    <source>
        <dbReference type="EMBL" id="RAP03134.1"/>
    </source>
</evidence>
<proteinExistence type="predicted"/>
<evidence type="ECO:0000313" key="2">
    <source>
        <dbReference type="Proteomes" id="UP000248557"/>
    </source>
</evidence>
<organism evidence="1 2">
    <name type="scientific">Methanosphaera stadtmanae</name>
    <dbReference type="NCBI Taxonomy" id="2317"/>
    <lineage>
        <taxon>Archaea</taxon>
        <taxon>Methanobacteriati</taxon>
        <taxon>Methanobacteriota</taxon>
        <taxon>Methanomada group</taxon>
        <taxon>Methanobacteria</taxon>
        <taxon>Methanobacteriales</taxon>
        <taxon>Methanobacteriaceae</taxon>
        <taxon>Methanosphaera</taxon>
    </lineage>
</organism>
<dbReference type="AlphaFoldDB" id="A0A328Q263"/>
<reference evidence="1 2" key="1">
    <citation type="submission" date="2017-05" db="EMBL/GenBank/DDBJ databases">
        <title>Host range expansion of the Methanosphaera genus to humans and monogastric animals involves recent and extensive reduction in genome content.</title>
        <authorList>
            <person name="Hoedt E.C."/>
            <person name="Volmer J.G."/>
            <person name="Parks D.H."/>
            <person name="Rosewarne C.P."/>
            <person name="Denman S.E."/>
            <person name="Mcsweeney C.S."/>
            <person name="O Cuiv P."/>
            <person name="Hugenholtz P."/>
            <person name="Tyson G.W."/>
            <person name="Morrison M."/>
        </authorList>
    </citation>
    <scope>NUCLEOTIDE SEQUENCE [LARGE SCALE GENOMIC DNA]</scope>
    <source>
        <strain evidence="1 2">PA5</strain>
    </source>
</reference>
<gene>
    <name evidence="1" type="ORF">CA615_04015</name>
</gene>
<comment type="caution">
    <text evidence="1">The sequence shown here is derived from an EMBL/GenBank/DDBJ whole genome shotgun (WGS) entry which is preliminary data.</text>
</comment>
<sequence length="219" mass="25254">MEDKKPLKLVIKCYDPVEYGTLYGFNQKISDKMLEKASKYMTKFTPALFKNVMEIQGDPHGWMCTKENASKVEEALGITETLDKIAKERSLQREYYDEHRKEKEDAQLKIEAAFADAPRPPQKLSTLLKVAEVVYDPANSFRDNNHYGGGYLFIVTKSMIWYIMNNGREENNWNINNIEIDGAGGAIGFKLPYSEKLHELIKTLTSSNEYKIDTYEEEI</sequence>
<dbReference type="EMBL" id="NGJK01000043">
    <property type="protein sequence ID" value="RAP03134.1"/>
    <property type="molecule type" value="Genomic_DNA"/>
</dbReference>
<protein>
    <submittedName>
        <fullName evidence="1">Uncharacterized protein</fullName>
    </submittedName>
</protein>
<dbReference type="RefSeq" id="WP_112149521.1">
    <property type="nucleotide sequence ID" value="NZ_NGJK01000043.1"/>
</dbReference>
<dbReference type="Proteomes" id="UP000248557">
    <property type="component" value="Unassembled WGS sequence"/>
</dbReference>
<accession>A0A328Q263</accession>